<dbReference type="Pfam" id="PF00412">
    <property type="entry name" value="LIM"/>
    <property type="match status" value="1"/>
</dbReference>
<feature type="compositionally biased region" description="Low complexity" evidence="4">
    <location>
        <begin position="40"/>
        <end position="63"/>
    </location>
</feature>
<dbReference type="Gene3D" id="2.10.110.10">
    <property type="entry name" value="Cysteine Rich Protein"/>
    <property type="match status" value="1"/>
</dbReference>
<dbReference type="EMBL" id="BDRX01000062">
    <property type="protein sequence ID" value="GBF95244.1"/>
    <property type="molecule type" value="Genomic_DNA"/>
</dbReference>
<dbReference type="InterPro" id="IPR022087">
    <property type="entry name" value="DA1-like_dom"/>
</dbReference>
<evidence type="ECO:0000256" key="1">
    <source>
        <dbReference type="ARBA" id="ARBA00022723"/>
    </source>
</evidence>
<keyword evidence="2 3" id="KW-0862">Zinc</keyword>
<protein>
    <recommendedName>
        <fullName evidence="5">LIM zinc-binding domain-containing protein</fullName>
    </recommendedName>
</protein>
<sequence length="465" mass="49640">MASHTFATSDDEERRMLELALAVSAAEAGEGAAPKPPPQQQQQQQQQQQPQQQQQQPQQQQQQAPSSDGGRAGGLGGLLRAVRSGLSSGADALGLPRCAGCGGAVGGVGEAFLNAQGATWHAGCFRCAGCSQPLTGGGGGGFQYTIHEGKPYHAACGRELFHPRCCVCRELIPQSPDGRIQWQTHAFWRGDDTRFCPAHSADGTPTCCACQRLEPRGAEWPPLSDGRRVCLECLGTIVADTPDAQPLYREVLEFFKAQGMPHPYAPPLLLVESSVLEAHASQEGRAGGAEGPVFHVRGLCVATIYTTIPAVMRIAAGGLGVSSVATALAGGAGGALPPGVSQRCQVQSLLVLYGLPRLLCGSIIAHELTHAYIRMQNVARLDPQLEEGLCQLMAYLWIESQDHAARRAGPEQERLASYLAHQVRSDPSPVYGDGFRRALELYQLRGLRPLLDHALSARAWPTWDA</sequence>
<dbReference type="InterPro" id="IPR001781">
    <property type="entry name" value="Znf_LIM"/>
</dbReference>
<keyword evidence="1 3" id="KW-0479">Metal-binding</keyword>
<dbReference type="SMART" id="SM00132">
    <property type="entry name" value="LIM"/>
    <property type="match status" value="1"/>
</dbReference>
<gene>
    <name evidence="6" type="ORF">Rsub_08275</name>
</gene>
<dbReference type="STRING" id="307507.A0A2V0P5U1"/>
<comment type="caution">
    <text evidence="6">The sequence shown here is derived from an EMBL/GenBank/DDBJ whole genome shotgun (WGS) entry which is preliminary data.</text>
</comment>
<name>A0A2V0P5U1_9CHLO</name>
<evidence type="ECO:0000313" key="6">
    <source>
        <dbReference type="EMBL" id="GBF95244.1"/>
    </source>
</evidence>
<dbReference type="PANTHER" id="PTHR24209:SF7">
    <property type="entry name" value="PROTEIN DA1-RELATED 2"/>
    <property type="match status" value="1"/>
</dbReference>
<accession>A0A2V0P5U1</accession>
<feature type="region of interest" description="Disordered" evidence="4">
    <location>
        <begin position="21"/>
        <end position="77"/>
    </location>
</feature>
<dbReference type="PANTHER" id="PTHR24209">
    <property type="entry name" value="PROTEIN DA1-RELATED 2"/>
    <property type="match status" value="1"/>
</dbReference>
<evidence type="ECO:0000256" key="4">
    <source>
        <dbReference type="SAM" id="MobiDB-lite"/>
    </source>
</evidence>
<keyword evidence="3" id="KW-0440">LIM domain</keyword>
<keyword evidence="7" id="KW-1185">Reference proteome</keyword>
<dbReference type="SUPFAM" id="SSF57716">
    <property type="entry name" value="Glucocorticoid receptor-like (DNA-binding domain)"/>
    <property type="match status" value="1"/>
</dbReference>
<dbReference type="GO" id="GO:0046872">
    <property type="term" value="F:metal ion binding"/>
    <property type="evidence" value="ECO:0007669"/>
    <property type="project" value="UniProtKB-KW"/>
</dbReference>
<feature type="domain" description="LIM zinc-binding" evidence="5">
    <location>
        <begin position="96"/>
        <end position="163"/>
    </location>
</feature>
<dbReference type="AlphaFoldDB" id="A0A2V0P5U1"/>
<dbReference type="PROSITE" id="PS00478">
    <property type="entry name" value="LIM_DOMAIN_1"/>
    <property type="match status" value="1"/>
</dbReference>
<dbReference type="OrthoDB" id="25414at2759"/>
<dbReference type="InterPro" id="IPR045218">
    <property type="entry name" value="DA1-like"/>
</dbReference>
<organism evidence="6 7">
    <name type="scientific">Raphidocelis subcapitata</name>
    <dbReference type="NCBI Taxonomy" id="307507"/>
    <lineage>
        <taxon>Eukaryota</taxon>
        <taxon>Viridiplantae</taxon>
        <taxon>Chlorophyta</taxon>
        <taxon>core chlorophytes</taxon>
        <taxon>Chlorophyceae</taxon>
        <taxon>CS clade</taxon>
        <taxon>Sphaeropleales</taxon>
        <taxon>Selenastraceae</taxon>
        <taxon>Raphidocelis</taxon>
    </lineage>
</organism>
<dbReference type="Pfam" id="PF12315">
    <property type="entry name" value="DA1-like"/>
    <property type="match status" value="1"/>
</dbReference>
<evidence type="ECO:0000256" key="2">
    <source>
        <dbReference type="ARBA" id="ARBA00022833"/>
    </source>
</evidence>
<evidence type="ECO:0000259" key="5">
    <source>
        <dbReference type="PROSITE" id="PS50023"/>
    </source>
</evidence>
<dbReference type="GO" id="GO:0043130">
    <property type="term" value="F:ubiquitin binding"/>
    <property type="evidence" value="ECO:0007669"/>
    <property type="project" value="TreeGrafter"/>
</dbReference>
<dbReference type="InParanoid" id="A0A2V0P5U1"/>
<evidence type="ECO:0000256" key="3">
    <source>
        <dbReference type="PROSITE-ProRule" id="PRU00125"/>
    </source>
</evidence>
<dbReference type="FunCoup" id="A0A2V0P5U1">
    <property type="interactions" value="173"/>
</dbReference>
<dbReference type="PROSITE" id="PS50023">
    <property type="entry name" value="LIM_DOMAIN_2"/>
    <property type="match status" value="1"/>
</dbReference>
<dbReference type="Proteomes" id="UP000247498">
    <property type="component" value="Unassembled WGS sequence"/>
</dbReference>
<feature type="compositionally biased region" description="Low complexity" evidence="4">
    <location>
        <begin position="21"/>
        <end position="33"/>
    </location>
</feature>
<evidence type="ECO:0000313" key="7">
    <source>
        <dbReference type="Proteomes" id="UP000247498"/>
    </source>
</evidence>
<reference evidence="6 7" key="1">
    <citation type="journal article" date="2018" name="Sci. Rep.">
        <title>Raphidocelis subcapitata (=Pseudokirchneriella subcapitata) provides an insight into genome evolution and environmental adaptations in the Sphaeropleales.</title>
        <authorList>
            <person name="Suzuki S."/>
            <person name="Yamaguchi H."/>
            <person name="Nakajima N."/>
            <person name="Kawachi M."/>
        </authorList>
    </citation>
    <scope>NUCLEOTIDE SEQUENCE [LARGE SCALE GENOMIC DNA]</scope>
    <source>
        <strain evidence="6 7">NIES-35</strain>
    </source>
</reference>
<proteinExistence type="predicted"/>